<reference evidence="1" key="1">
    <citation type="submission" date="2019-08" db="EMBL/GenBank/DDBJ databases">
        <authorList>
            <person name="Kucharzyk K."/>
            <person name="Murdoch R.W."/>
            <person name="Higgins S."/>
            <person name="Loffler F."/>
        </authorList>
    </citation>
    <scope>NUCLEOTIDE SEQUENCE</scope>
</reference>
<sequence>MRNHNRVHAGGDCADKRHKVVAFEFLQCFIHRGRNRVGVLGSAAVAGEMLCAGEDSARVQALDHRAANGGGDARVLGDNARL</sequence>
<accession>A0A645BL88</accession>
<gene>
    <name evidence="1" type="ORF">SDC9_112196</name>
</gene>
<name>A0A645BL88_9ZZZZ</name>
<dbReference type="EMBL" id="VSSQ01020445">
    <property type="protein sequence ID" value="MPM65301.1"/>
    <property type="molecule type" value="Genomic_DNA"/>
</dbReference>
<evidence type="ECO:0000313" key="1">
    <source>
        <dbReference type="EMBL" id="MPM65301.1"/>
    </source>
</evidence>
<proteinExistence type="predicted"/>
<protein>
    <submittedName>
        <fullName evidence="1">Uncharacterized protein</fullName>
    </submittedName>
</protein>
<comment type="caution">
    <text evidence="1">The sequence shown here is derived from an EMBL/GenBank/DDBJ whole genome shotgun (WGS) entry which is preliminary data.</text>
</comment>
<dbReference type="AlphaFoldDB" id="A0A645BL88"/>
<organism evidence="1">
    <name type="scientific">bioreactor metagenome</name>
    <dbReference type="NCBI Taxonomy" id="1076179"/>
    <lineage>
        <taxon>unclassified sequences</taxon>
        <taxon>metagenomes</taxon>
        <taxon>ecological metagenomes</taxon>
    </lineage>
</organism>